<protein>
    <recommendedName>
        <fullName evidence="1">F-box domain-containing protein</fullName>
    </recommendedName>
</protein>
<dbReference type="Gene3D" id="1.20.1280.50">
    <property type="match status" value="1"/>
</dbReference>
<dbReference type="SUPFAM" id="SSF81383">
    <property type="entry name" value="F-box domain"/>
    <property type="match status" value="1"/>
</dbReference>
<gene>
    <name evidence="2" type="ORF">EEDITHA_LOCUS2920</name>
</gene>
<dbReference type="InterPro" id="IPR036047">
    <property type="entry name" value="F-box-like_dom_sf"/>
</dbReference>
<keyword evidence="3" id="KW-1185">Reference proteome</keyword>
<sequence>MNFKIEDSTKDKLPSEFEEMIKGIITRKQSTHSLESIRKDIFLTLIVFVMTENGFVPVFQKSVKDDSETKTDMDQMSEWRFNREKCEIDFILAGFRDIPVKLILCPLGMTALINVFISDVNSEVYSVCLSINQYVVSPDALIVPMIFQNLKQFSNIFKNKIVTPVKSSILTYCGYSSASLLGLPEELLFNIFLRLPINDIINVSQTCKKLALLLENHSFWHKLLLRDFKKELVDATDDWKQLYKKAYVAQQQSMPWSCQVGCRTGTLHDLMDFSDFVSCIDNPLWDIIL</sequence>
<feature type="domain" description="F-box" evidence="1">
    <location>
        <begin position="177"/>
        <end position="223"/>
    </location>
</feature>
<dbReference type="Pfam" id="PF12937">
    <property type="entry name" value="F-box-like"/>
    <property type="match status" value="1"/>
</dbReference>
<dbReference type="PROSITE" id="PS50181">
    <property type="entry name" value="FBOX"/>
    <property type="match status" value="1"/>
</dbReference>
<dbReference type="Gene3D" id="3.40.1000.30">
    <property type="match status" value="1"/>
</dbReference>
<dbReference type="EMBL" id="CAKOGL010000005">
    <property type="protein sequence ID" value="CAH2086556.1"/>
    <property type="molecule type" value="Genomic_DNA"/>
</dbReference>
<evidence type="ECO:0000313" key="3">
    <source>
        <dbReference type="Proteomes" id="UP001153954"/>
    </source>
</evidence>
<proteinExistence type="predicted"/>
<dbReference type="GO" id="GO:0019901">
    <property type="term" value="F:protein kinase binding"/>
    <property type="evidence" value="ECO:0007669"/>
    <property type="project" value="InterPro"/>
</dbReference>
<dbReference type="PANTHER" id="PTHR15537:SF2">
    <property type="entry name" value="F-BOX ONLY PROTEIN 7"/>
    <property type="match status" value="1"/>
</dbReference>
<evidence type="ECO:0000259" key="1">
    <source>
        <dbReference type="PROSITE" id="PS50181"/>
    </source>
</evidence>
<dbReference type="GO" id="GO:1903599">
    <property type="term" value="P:positive regulation of autophagy of mitochondrion"/>
    <property type="evidence" value="ECO:0007669"/>
    <property type="project" value="TreeGrafter"/>
</dbReference>
<dbReference type="AlphaFoldDB" id="A0AAU9TLE0"/>
<dbReference type="InterPro" id="IPR001810">
    <property type="entry name" value="F-box_dom"/>
</dbReference>
<dbReference type="InterPro" id="IPR047118">
    <property type="entry name" value="Fbxo7"/>
</dbReference>
<accession>A0AAU9TLE0</accession>
<dbReference type="SMART" id="SM00256">
    <property type="entry name" value="FBOX"/>
    <property type="match status" value="1"/>
</dbReference>
<name>A0AAU9TLE0_EUPED</name>
<organism evidence="2 3">
    <name type="scientific">Euphydryas editha</name>
    <name type="common">Edith's checkerspot</name>
    <dbReference type="NCBI Taxonomy" id="104508"/>
    <lineage>
        <taxon>Eukaryota</taxon>
        <taxon>Metazoa</taxon>
        <taxon>Ecdysozoa</taxon>
        <taxon>Arthropoda</taxon>
        <taxon>Hexapoda</taxon>
        <taxon>Insecta</taxon>
        <taxon>Pterygota</taxon>
        <taxon>Neoptera</taxon>
        <taxon>Endopterygota</taxon>
        <taxon>Lepidoptera</taxon>
        <taxon>Glossata</taxon>
        <taxon>Ditrysia</taxon>
        <taxon>Papilionoidea</taxon>
        <taxon>Nymphalidae</taxon>
        <taxon>Nymphalinae</taxon>
        <taxon>Euphydryas</taxon>
    </lineage>
</organism>
<evidence type="ECO:0000313" key="2">
    <source>
        <dbReference type="EMBL" id="CAH2086556.1"/>
    </source>
</evidence>
<comment type="caution">
    <text evidence="2">The sequence shown here is derived from an EMBL/GenBank/DDBJ whole genome shotgun (WGS) entry which is preliminary data.</text>
</comment>
<reference evidence="2" key="1">
    <citation type="submission" date="2022-03" db="EMBL/GenBank/DDBJ databases">
        <authorList>
            <person name="Tunstrom K."/>
        </authorList>
    </citation>
    <scope>NUCLEOTIDE SEQUENCE</scope>
</reference>
<dbReference type="PANTHER" id="PTHR15537">
    <property type="entry name" value="F-BOX ONLY PROTEIN 7"/>
    <property type="match status" value="1"/>
</dbReference>
<dbReference type="Proteomes" id="UP001153954">
    <property type="component" value="Unassembled WGS sequence"/>
</dbReference>